<protein>
    <submittedName>
        <fullName evidence="1">Uncharacterized protein</fullName>
    </submittedName>
</protein>
<accession>A0A847U2Z5</accession>
<reference evidence="1" key="1">
    <citation type="submission" date="2019-12" db="EMBL/GenBank/DDBJ databases">
        <title>The whole-genome sequencing of Haloarcula japonica strain pws8.</title>
        <authorList>
            <person name="Verma D.K."/>
            <person name="Gopal K."/>
            <person name="Prasad E.S."/>
        </authorList>
    </citation>
    <scope>NUCLEOTIDE SEQUENCE</scope>
    <source>
        <strain evidence="1">Pws8</strain>
    </source>
</reference>
<dbReference type="Proteomes" id="UP000610611">
    <property type="component" value="Unassembled WGS sequence"/>
</dbReference>
<name>A0A847U2Z5_9EURY</name>
<dbReference type="AlphaFoldDB" id="A0A847U2Z5"/>
<proteinExistence type="predicted"/>
<evidence type="ECO:0000313" key="2">
    <source>
        <dbReference type="Proteomes" id="UP000610611"/>
    </source>
</evidence>
<gene>
    <name evidence="1" type="ORF">GOC83_03655</name>
</gene>
<organism evidence="1 2">
    <name type="scientific">Haloarcula rubripromontorii</name>
    <dbReference type="NCBI Taxonomy" id="1705562"/>
    <lineage>
        <taxon>Archaea</taxon>
        <taxon>Methanobacteriati</taxon>
        <taxon>Methanobacteriota</taxon>
        <taxon>Stenosarchaea group</taxon>
        <taxon>Halobacteria</taxon>
        <taxon>Halobacteriales</taxon>
        <taxon>Haloarculaceae</taxon>
        <taxon>Haloarcula</taxon>
    </lineage>
</organism>
<dbReference type="RefSeq" id="WP_170082769.1">
    <property type="nucleotide sequence ID" value="NZ_WOWB01000001.1"/>
</dbReference>
<evidence type="ECO:0000313" key="1">
    <source>
        <dbReference type="EMBL" id="NLV05231.1"/>
    </source>
</evidence>
<dbReference type="EMBL" id="WOWB01000001">
    <property type="protein sequence ID" value="NLV05231.1"/>
    <property type="molecule type" value="Genomic_DNA"/>
</dbReference>
<comment type="caution">
    <text evidence="1">The sequence shown here is derived from an EMBL/GenBank/DDBJ whole genome shotgun (WGS) entry which is preliminary data.</text>
</comment>
<sequence>MSDVLDNYREVSEELKSTYNDGTILDEWISRTISEPSSELDYYHAGKIVAEMRDDAFPPVTATNLADNLIQSEKLHIVQQIKNAAEEDVVDVNSMSDYSHNGLVEGFGDVRNPSLLVLPTKKGRPKRIHEQLNRANTVPYGAEDIDVEFVSSSEFDLERGICLSKRVDVYQVTAGEMDTPRNFSKVDGGKLSDEDDLVQVLVGESNVAETHDFLYRTMVSELTGLSSRSACMIELPD</sequence>